<dbReference type="InterPro" id="IPR036291">
    <property type="entry name" value="NAD(P)-bd_dom_sf"/>
</dbReference>
<dbReference type="InterPro" id="IPR015955">
    <property type="entry name" value="Lactate_DH/Glyco_Ohase_4_C"/>
</dbReference>
<dbReference type="EMBL" id="CP019454">
    <property type="protein sequence ID" value="AUW95634.1"/>
    <property type="molecule type" value="Genomic_DNA"/>
</dbReference>
<evidence type="ECO:0000259" key="9">
    <source>
        <dbReference type="Pfam" id="PF11975"/>
    </source>
</evidence>
<evidence type="ECO:0000256" key="8">
    <source>
        <dbReference type="RuleBase" id="RU361152"/>
    </source>
</evidence>
<keyword evidence="6" id="KW-0464">Manganese</keyword>
<dbReference type="SUPFAM" id="SSF56327">
    <property type="entry name" value="LDH C-terminal domain-like"/>
    <property type="match status" value="1"/>
</dbReference>
<reference evidence="10 11" key="1">
    <citation type="journal article" date="2019" name="Sci. Rep.">
        <title>Sulfobacillus thermotolerans: new insights into resistance and metabolic capacities of acidophilic chemolithotrophs.</title>
        <authorList>
            <person name="Panyushkina A.E."/>
            <person name="Babenko V.V."/>
            <person name="Nikitina A.S."/>
            <person name="Selezneva O.V."/>
            <person name="Tsaplina I.A."/>
            <person name="Letarova M.A."/>
            <person name="Kostryukova E.S."/>
            <person name="Letarov A.V."/>
        </authorList>
    </citation>
    <scope>NUCLEOTIDE SEQUENCE [LARGE SCALE GENOMIC DNA]</scope>
    <source>
        <strain evidence="10 11">Kr1</strain>
    </source>
</reference>
<organism evidence="10 11">
    <name type="scientific">Sulfobacillus thermotolerans</name>
    <dbReference type="NCBI Taxonomy" id="338644"/>
    <lineage>
        <taxon>Bacteria</taxon>
        <taxon>Bacillati</taxon>
        <taxon>Bacillota</taxon>
        <taxon>Clostridia</taxon>
        <taxon>Eubacteriales</taxon>
        <taxon>Clostridiales Family XVII. Incertae Sedis</taxon>
        <taxon>Sulfobacillus</taxon>
    </lineage>
</organism>
<dbReference type="InterPro" id="IPR001088">
    <property type="entry name" value="Glyco_hydro_4"/>
</dbReference>
<dbReference type="InterPro" id="IPR019802">
    <property type="entry name" value="GlycHydrolase_4_CS"/>
</dbReference>
<dbReference type="Pfam" id="PF02056">
    <property type="entry name" value="Glyco_hydro_4"/>
    <property type="match status" value="1"/>
</dbReference>
<evidence type="ECO:0000313" key="10">
    <source>
        <dbReference type="EMBL" id="AUW95634.1"/>
    </source>
</evidence>
<dbReference type="PRINTS" id="PR00732">
    <property type="entry name" value="GLHYDRLASE4"/>
</dbReference>
<keyword evidence="4 8" id="KW-0378">Hydrolase</keyword>
<keyword evidence="7 8" id="KW-0326">Glycosidase</keyword>
<dbReference type="Gene3D" id="3.90.110.10">
    <property type="entry name" value="Lactate dehydrogenase/glycoside hydrolase, family 4, C-terminal"/>
    <property type="match status" value="1"/>
</dbReference>
<proteinExistence type="inferred from homology"/>
<comment type="similarity">
    <text evidence="1 8">Belongs to the glycosyl hydrolase 4 family.</text>
</comment>
<comment type="cofactor">
    <cofactor evidence="8">
        <name>NAD(+)</name>
        <dbReference type="ChEBI" id="CHEBI:57540"/>
    </cofactor>
    <text evidence="8">Binds 1 NAD(+) per subunit.</text>
</comment>
<evidence type="ECO:0000256" key="2">
    <source>
        <dbReference type="ARBA" id="ARBA00011881"/>
    </source>
</evidence>
<name>A0ABM6RWC0_9FIRM</name>
<keyword evidence="5 8" id="KW-0520">NAD</keyword>
<dbReference type="PANTHER" id="PTHR32092">
    <property type="entry name" value="6-PHOSPHO-BETA-GLUCOSIDASE-RELATED"/>
    <property type="match status" value="1"/>
</dbReference>
<dbReference type="CDD" id="cd05296">
    <property type="entry name" value="GH4_P_beta_glucosidase"/>
    <property type="match status" value="1"/>
</dbReference>
<evidence type="ECO:0000313" key="11">
    <source>
        <dbReference type="Proteomes" id="UP000325292"/>
    </source>
</evidence>
<dbReference type="Gene3D" id="3.40.50.720">
    <property type="entry name" value="NAD(P)-binding Rossmann-like Domain"/>
    <property type="match status" value="1"/>
</dbReference>
<keyword evidence="3" id="KW-0479">Metal-binding</keyword>
<keyword evidence="11" id="KW-1185">Reference proteome</keyword>
<evidence type="ECO:0000256" key="3">
    <source>
        <dbReference type="ARBA" id="ARBA00022723"/>
    </source>
</evidence>
<evidence type="ECO:0000256" key="7">
    <source>
        <dbReference type="ARBA" id="ARBA00023295"/>
    </source>
</evidence>
<dbReference type="InterPro" id="IPR022616">
    <property type="entry name" value="Glyco_hydro_4_C"/>
</dbReference>
<dbReference type="Pfam" id="PF11975">
    <property type="entry name" value="Glyco_hydro_4C"/>
    <property type="match status" value="1"/>
</dbReference>
<dbReference type="PROSITE" id="PS01324">
    <property type="entry name" value="GLYCOSYL_HYDROL_F4"/>
    <property type="match status" value="1"/>
</dbReference>
<dbReference type="PANTHER" id="PTHR32092:SF5">
    <property type="entry name" value="6-PHOSPHO-BETA-GLUCOSIDASE"/>
    <property type="match status" value="1"/>
</dbReference>
<evidence type="ECO:0000256" key="6">
    <source>
        <dbReference type="ARBA" id="ARBA00023211"/>
    </source>
</evidence>
<sequence>MKISGVRIVIVGGGSSYTPELVMGLLEARGLSVDTLTLVDVPAGQEKMDIVADFCRRLIKKAGSAIRLETTYDRKGALAQADFVLTQFRVGGLAARAQDERIPLRYGAVGQETVGAGGFAKALRTIPVALELAKELETVNPNAWLINFTNPSGMVTQALLRHTAIRSIGLCNVPITIARTIAKALAVDPEAVSLDMFGLNHLSFVRGIYVNGQNITSLVLEFLKNPQTAVANIPDQQWNAEVIGALGMVPNPYLQYYWNPGEMVQRQRQEVEAGRGTRADIVMKVEQELFADYRNPEQVTLPEALMRRGGAYYSAVAVMLIESLALNQRQEIIVNVRNGQALPELPEDSVVEVPAMVDGRGAIPLTCGPMPASVRGLIQHVKAYEELTIDAAVTGSRQTALAALMNNPLVPSEEVARYILRDILQEHAAWLPQFA</sequence>
<comment type="subunit">
    <text evidence="2">Homotetramer.</text>
</comment>
<evidence type="ECO:0000256" key="4">
    <source>
        <dbReference type="ARBA" id="ARBA00022801"/>
    </source>
</evidence>
<evidence type="ECO:0000256" key="5">
    <source>
        <dbReference type="ARBA" id="ARBA00023027"/>
    </source>
</evidence>
<evidence type="ECO:0000256" key="1">
    <source>
        <dbReference type="ARBA" id="ARBA00010141"/>
    </source>
</evidence>
<accession>A0ABM6RWC0</accession>
<feature type="domain" description="Glycosyl hydrolase family 4 C-terminal" evidence="9">
    <location>
        <begin position="196"/>
        <end position="410"/>
    </location>
</feature>
<gene>
    <name evidence="10" type="ORF">BXT84_15065</name>
</gene>
<dbReference type="Proteomes" id="UP000325292">
    <property type="component" value="Chromosome"/>
</dbReference>
<protein>
    <recommendedName>
        <fullName evidence="9">Glycosyl hydrolase family 4 C-terminal domain-containing protein</fullName>
    </recommendedName>
</protein>
<dbReference type="SUPFAM" id="SSF51735">
    <property type="entry name" value="NAD(P)-binding Rossmann-fold domains"/>
    <property type="match status" value="1"/>
</dbReference>